<keyword evidence="3" id="KW-1185">Reference proteome</keyword>
<proteinExistence type="predicted"/>
<gene>
    <name evidence="2" type="ORF">PUV54_00620</name>
</gene>
<keyword evidence="1" id="KW-0732">Signal</keyword>
<dbReference type="RefSeq" id="WP_274493577.1">
    <property type="nucleotide sequence ID" value="NZ_CP118166.1"/>
</dbReference>
<evidence type="ECO:0000313" key="2">
    <source>
        <dbReference type="EMBL" id="WDI31690.1"/>
    </source>
</evidence>
<protein>
    <submittedName>
        <fullName evidence="2">Uncharacterized protein</fullName>
    </submittedName>
</protein>
<evidence type="ECO:0000313" key="3">
    <source>
        <dbReference type="Proteomes" id="UP001214043"/>
    </source>
</evidence>
<dbReference type="Proteomes" id="UP001214043">
    <property type="component" value="Chromosome"/>
</dbReference>
<feature type="chain" id="PRO_5041939310" evidence="1">
    <location>
        <begin position="24"/>
        <end position="116"/>
    </location>
</feature>
<sequence length="116" mass="13830">MSKQVSIMVLVSSAMLVSAPANAQVNLGVGADVDLGVELRVGEPYNYRGYRSGRWYYSEYERRGRYYDAYEGYDCHKGFKYTWHDDYRARYEAYWCFDDRDRRYEVRSTRTVARVR</sequence>
<evidence type="ECO:0000256" key="1">
    <source>
        <dbReference type="SAM" id="SignalP"/>
    </source>
</evidence>
<accession>A0AAF0CBS0</accession>
<feature type="signal peptide" evidence="1">
    <location>
        <begin position="1"/>
        <end position="23"/>
    </location>
</feature>
<dbReference type="AlphaFoldDB" id="A0AAF0CBS0"/>
<organism evidence="2 3">
    <name type="scientific">Hyphococcus flavus</name>
    <dbReference type="NCBI Taxonomy" id="1866326"/>
    <lineage>
        <taxon>Bacteria</taxon>
        <taxon>Pseudomonadati</taxon>
        <taxon>Pseudomonadota</taxon>
        <taxon>Alphaproteobacteria</taxon>
        <taxon>Parvularculales</taxon>
        <taxon>Parvularculaceae</taxon>
        <taxon>Hyphococcus</taxon>
    </lineage>
</organism>
<dbReference type="KEGG" id="hfl:PUV54_00620"/>
<reference evidence="2" key="1">
    <citation type="submission" date="2023-02" db="EMBL/GenBank/DDBJ databases">
        <title>Genome sequence of Hyphococcus flavus.</title>
        <authorList>
            <person name="Rong J.-C."/>
            <person name="Zhao Q."/>
            <person name="Yi M."/>
            <person name="Wu J.-Y."/>
        </authorList>
    </citation>
    <scope>NUCLEOTIDE SEQUENCE</scope>
    <source>
        <strain evidence="2">MCCC 1K03223</strain>
    </source>
</reference>
<dbReference type="EMBL" id="CP118166">
    <property type="protein sequence ID" value="WDI31690.1"/>
    <property type="molecule type" value="Genomic_DNA"/>
</dbReference>
<name>A0AAF0CBS0_9PROT</name>